<dbReference type="EMBL" id="NIBG01000009">
    <property type="protein sequence ID" value="PAB59188.1"/>
    <property type="molecule type" value="Genomic_DNA"/>
</dbReference>
<sequence length="325" mass="39759">MDNREFENYIIKLKHYLTIKRDYNIYELWKEFYLVHENKTHFNYFESLKKSISTLVKLSVLENIKKEERVHLNKELFSYMEKKFLHMIEKDGFQENFGIIVDWYTYLKNNYYKDFRVETSERELYFLKNIIIKNKIHYENMKIENPYIILKFSECIFYFYNDLSEEKQNNYKYFYQNILLDRIKICKNMNDHDDLSKSIYLYNREKLKGKKFISWFLDYFCGYGEYPQKIIRLFFILHIIFFILMLCPFTEIAHNGVILKSRTNVNMSEVVDIIYFNNSNMLIRGWGKFFPNNSLTKVIVMIEEVLGFVVGGSFVTLTLRKIFRF</sequence>
<reference evidence="2 3" key="1">
    <citation type="submission" date="2017-06" db="EMBL/GenBank/DDBJ databases">
        <title>Draft genome sequence of anaerobic fermentative bacterium Anaeromicrobium sediminis DY2726D isolated from West Pacific Ocean sediments.</title>
        <authorList>
            <person name="Zeng X."/>
        </authorList>
    </citation>
    <scope>NUCLEOTIDE SEQUENCE [LARGE SCALE GENOMIC DNA]</scope>
    <source>
        <strain evidence="2 3">DY2726D</strain>
    </source>
</reference>
<keyword evidence="1" id="KW-0812">Transmembrane</keyword>
<gene>
    <name evidence="2" type="ORF">CCE28_11760</name>
</gene>
<dbReference type="RefSeq" id="WP_095133918.1">
    <property type="nucleotide sequence ID" value="NZ_NIBG01000009.1"/>
</dbReference>
<evidence type="ECO:0000256" key="1">
    <source>
        <dbReference type="SAM" id="Phobius"/>
    </source>
</evidence>
<comment type="caution">
    <text evidence="2">The sequence shown here is derived from an EMBL/GenBank/DDBJ whole genome shotgun (WGS) entry which is preliminary data.</text>
</comment>
<protein>
    <recommendedName>
        <fullName evidence="4">Potassium channel domain-containing protein</fullName>
    </recommendedName>
</protein>
<accession>A0A267MJU4</accession>
<dbReference type="AlphaFoldDB" id="A0A267MJU4"/>
<dbReference type="Proteomes" id="UP000216024">
    <property type="component" value="Unassembled WGS sequence"/>
</dbReference>
<proteinExistence type="predicted"/>
<keyword evidence="1" id="KW-1133">Transmembrane helix</keyword>
<organism evidence="2 3">
    <name type="scientific">Anaeromicrobium sediminis</name>
    <dbReference type="NCBI Taxonomy" id="1478221"/>
    <lineage>
        <taxon>Bacteria</taxon>
        <taxon>Bacillati</taxon>
        <taxon>Bacillota</taxon>
        <taxon>Clostridia</taxon>
        <taxon>Peptostreptococcales</taxon>
        <taxon>Thermotaleaceae</taxon>
        <taxon>Anaeromicrobium</taxon>
    </lineage>
</organism>
<keyword evidence="3" id="KW-1185">Reference proteome</keyword>
<feature type="transmembrane region" description="Helical" evidence="1">
    <location>
        <begin position="298"/>
        <end position="319"/>
    </location>
</feature>
<evidence type="ECO:0000313" key="2">
    <source>
        <dbReference type="EMBL" id="PAB59188.1"/>
    </source>
</evidence>
<name>A0A267MJU4_9FIRM</name>
<keyword evidence="1" id="KW-0472">Membrane</keyword>
<dbReference type="OrthoDB" id="9785285at2"/>
<feature type="transmembrane region" description="Helical" evidence="1">
    <location>
        <begin position="233"/>
        <end position="253"/>
    </location>
</feature>
<evidence type="ECO:0008006" key="4">
    <source>
        <dbReference type="Google" id="ProtNLM"/>
    </source>
</evidence>
<evidence type="ECO:0000313" key="3">
    <source>
        <dbReference type="Proteomes" id="UP000216024"/>
    </source>
</evidence>